<sequence length="287" mass="31542">MLEDHDILVLQRQLRRRLFEGERAITWRPGRELAAQLLLYLDDPQACWRISVQWLRDTLDADRVDAGFGGYVDASGRLHDYVVAAEVQRPSQPLPAVIGLRFSAANPGIRAVWSGSGIAPIIDVSQERSFTQELRATLMQAGTASKLAVPVHDEDRPVGMICADWHHRAPRWKHAVCDELPGLARTALGPLLSAAHRFAQAQSERAGATDHPANLAALTPAELKVAKLAAGGLSYKEIARQLDRSLSTIDHQLRSIREKLGTRSTARLVHMLSELNTSATGRSAPLQ</sequence>
<dbReference type="PROSITE" id="PS50043">
    <property type="entry name" value="HTH_LUXR_2"/>
    <property type="match status" value="1"/>
</dbReference>
<dbReference type="PANTHER" id="PTHR44688:SF16">
    <property type="entry name" value="DNA-BINDING TRANSCRIPTIONAL ACTIVATOR DEVR_DOSR"/>
    <property type="match status" value="1"/>
</dbReference>
<dbReference type="InterPro" id="IPR036388">
    <property type="entry name" value="WH-like_DNA-bd_sf"/>
</dbReference>
<keyword evidence="3" id="KW-0804">Transcription</keyword>
<dbReference type="AlphaFoldDB" id="A0A250DNH5"/>
<dbReference type="GO" id="GO:0006355">
    <property type="term" value="P:regulation of DNA-templated transcription"/>
    <property type="evidence" value="ECO:0007669"/>
    <property type="project" value="InterPro"/>
</dbReference>
<dbReference type="InterPro" id="IPR003018">
    <property type="entry name" value="GAF"/>
</dbReference>
<dbReference type="PANTHER" id="PTHR44688">
    <property type="entry name" value="DNA-BINDING TRANSCRIPTIONAL ACTIVATOR DEVR_DOSR"/>
    <property type="match status" value="1"/>
</dbReference>
<dbReference type="EMBL" id="CP023284">
    <property type="protein sequence ID" value="ATA55804.1"/>
    <property type="molecule type" value="Genomic_DNA"/>
</dbReference>
<dbReference type="InterPro" id="IPR029016">
    <property type="entry name" value="GAF-like_dom_sf"/>
</dbReference>
<dbReference type="SUPFAM" id="SSF55781">
    <property type="entry name" value="GAF domain-like"/>
    <property type="match status" value="1"/>
</dbReference>
<evidence type="ECO:0000256" key="2">
    <source>
        <dbReference type="ARBA" id="ARBA00023125"/>
    </source>
</evidence>
<dbReference type="Gene3D" id="3.30.450.40">
    <property type="match status" value="1"/>
</dbReference>
<reference evidence="5 6" key="1">
    <citation type="submission" date="2017-09" db="EMBL/GenBank/DDBJ databases">
        <title>The diverse metabolic capabilities of V. boronicumulans make it an excellent choice for continued studies on novel biodegradation.</title>
        <authorList>
            <person name="Sun S."/>
        </authorList>
    </citation>
    <scope>NUCLEOTIDE SEQUENCE [LARGE SCALE GENOMIC DNA]</scope>
    <source>
        <strain evidence="5 6">J1</strain>
    </source>
</reference>
<dbReference type="PROSITE" id="PS00622">
    <property type="entry name" value="HTH_LUXR_1"/>
    <property type="match status" value="1"/>
</dbReference>
<dbReference type="KEGG" id="vbo:CKY39_23145"/>
<dbReference type="Proteomes" id="UP000217154">
    <property type="component" value="Chromosome"/>
</dbReference>
<organism evidence="5 6">
    <name type="scientific">Variovorax boronicumulans</name>
    <dbReference type="NCBI Taxonomy" id="436515"/>
    <lineage>
        <taxon>Bacteria</taxon>
        <taxon>Pseudomonadati</taxon>
        <taxon>Pseudomonadota</taxon>
        <taxon>Betaproteobacteria</taxon>
        <taxon>Burkholderiales</taxon>
        <taxon>Comamonadaceae</taxon>
        <taxon>Variovorax</taxon>
    </lineage>
</organism>
<name>A0A250DNH5_9BURK</name>
<keyword evidence="1" id="KW-0805">Transcription regulation</keyword>
<evidence type="ECO:0000256" key="3">
    <source>
        <dbReference type="ARBA" id="ARBA00023163"/>
    </source>
</evidence>
<proteinExistence type="predicted"/>
<evidence type="ECO:0000313" key="5">
    <source>
        <dbReference type="EMBL" id="ATA55804.1"/>
    </source>
</evidence>
<dbReference type="Pfam" id="PF01590">
    <property type="entry name" value="GAF"/>
    <property type="match status" value="1"/>
</dbReference>
<feature type="domain" description="HTH luxR-type" evidence="4">
    <location>
        <begin position="211"/>
        <end position="276"/>
    </location>
</feature>
<dbReference type="Gene3D" id="1.10.10.10">
    <property type="entry name" value="Winged helix-like DNA-binding domain superfamily/Winged helix DNA-binding domain"/>
    <property type="match status" value="1"/>
</dbReference>
<evidence type="ECO:0000259" key="4">
    <source>
        <dbReference type="PROSITE" id="PS50043"/>
    </source>
</evidence>
<dbReference type="PRINTS" id="PR00038">
    <property type="entry name" value="HTHLUXR"/>
</dbReference>
<evidence type="ECO:0000313" key="6">
    <source>
        <dbReference type="Proteomes" id="UP000217154"/>
    </source>
</evidence>
<dbReference type="RefSeq" id="WP_062481245.1">
    <property type="nucleotide sequence ID" value="NZ_CP023284.1"/>
</dbReference>
<gene>
    <name evidence="5" type="ORF">CKY39_23145</name>
</gene>
<dbReference type="Pfam" id="PF00196">
    <property type="entry name" value="GerE"/>
    <property type="match status" value="1"/>
</dbReference>
<dbReference type="SMART" id="SM00421">
    <property type="entry name" value="HTH_LUXR"/>
    <property type="match status" value="1"/>
</dbReference>
<protein>
    <submittedName>
        <fullName evidence="5">LuxR family transcriptional regulator</fullName>
    </submittedName>
</protein>
<accession>A0A250DNH5</accession>
<dbReference type="GO" id="GO:0003677">
    <property type="term" value="F:DNA binding"/>
    <property type="evidence" value="ECO:0007669"/>
    <property type="project" value="UniProtKB-KW"/>
</dbReference>
<dbReference type="CDD" id="cd06170">
    <property type="entry name" value="LuxR_C_like"/>
    <property type="match status" value="1"/>
</dbReference>
<dbReference type="InterPro" id="IPR000792">
    <property type="entry name" value="Tscrpt_reg_LuxR_C"/>
</dbReference>
<dbReference type="InterPro" id="IPR016032">
    <property type="entry name" value="Sig_transdc_resp-reg_C-effctor"/>
</dbReference>
<dbReference type="SUPFAM" id="SSF46894">
    <property type="entry name" value="C-terminal effector domain of the bipartite response regulators"/>
    <property type="match status" value="1"/>
</dbReference>
<keyword evidence="2" id="KW-0238">DNA-binding</keyword>
<evidence type="ECO:0000256" key="1">
    <source>
        <dbReference type="ARBA" id="ARBA00023015"/>
    </source>
</evidence>